<feature type="region of interest" description="Disordered" evidence="1">
    <location>
        <begin position="1"/>
        <end position="28"/>
    </location>
</feature>
<evidence type="ECO:0000256" key="1">
    <source>
        <dbReference type="SAM" id="MobiDB-lite"/>
    </source>
</evidence>
<feature type="domain" description="ANTAR" evidence="2">
    <location>
        <begin position="134"/>
        <end position="195"/>
    </location>
</feature>
<name>A0ABW3VKK7_9PSEU</name>
<dbReference type="Proteomes" id="UP001597182">
    <property type="component" value="Unassembled WGS sequence"/>
</dbReference>
<evidence type="ECO:0000313" key="3">
    <source>
        <dbReference type="EMBL" id="MFD1235562.1"/>
    </source>
</evidence>
<dbReference type="PROSITE" id="PS50921">
    <property type="entry name" value="ANTAR"/>
    <property type="match status" value="1"/>
</dbReference>
<dbReference type="EMBL" id="JBHTMB010000165">
    <property type="protein sequence ID" value="MFD1235562.1"/>
    <property type="molecule type" value="Genomic_DNA"/>
</dbReference>
<dbReference type="Gene3D" id="1.10.10.10">
    <property type="entry name" value="Winged helix-like DNA-binding domain superfamily/Winged helix DNA-binding domain"/>
    <property type="match status" value="1"/>
</dbReference>
<proteinExistence type="predicted"/>
<dbReference type="Pfam" id="PF03861">
    <property type="entry name" value="ANTAR"/>
    <property type="match status" value="1"/>
</dbReference>
<dbReference type="SMART" id="SM01012">
    <property type="entry name" value="ANTAR"/>
    <property type="match status" value="1"/>
</dbReference>
<sequence length="237" mass="25033">MARGQNAETEPAGQVPMHDDLDPSPTIEALSRPATADHVGRFRLDLATGAWTWPVLPAGPARHLDPRDVLSLSTADGAATIAEAVTKGAPVCGMFRVADGSGPARSLLVLVEPDLDGAEVVAAVGTVVDLGTERDELLGRAGQLETALRSRPVIEQAKGMLMQLKGCSEDDAFRLLITLSQAVNRKLRDVAVEIVGALPAGTPLPRDIARALSSELGTTRRDGDTASRRDRDGQAWH</sequence>
<dbReference type="InterPro" id="IPR011006">
    <property type="entry name" value="CheY-like_superfamily"/>
</dbReference>
<dbReference type="InterPro" id="IPR005561">
    <property type="entry name" value="ANTAR"/>
</dbReference>
<dbReference type="SUPFAM" id="SSF52172">
    <property type="entry name" value="CheY-like"/>
    <property type="match status" value="1"/>
</dbReference>
<accession>A0ABW3VKK7</accession>
<feature type="compositionally biased region" description="Basic and acidic residues" evidence="1">
    <location>
        <begin position="218"/>
        <end position="237"/>
    </location>
</feature>
<gene>
    <name evidence="3" type="ORF">ACFQ34_19915</name>
</gene>
<dbReference type="RefSeq" id="WP_346089717.1">
    <property type="nucleotide sequence ID" value="NZ_BAABKS010000002.1"/>
</dbReference>
<keyword evidence="4" id="KW-1185">Reference proteome</keyword>
<evidence type="ECO:0000259" key="2">
    <source>
        <dbReference type="PROSITE" id="PS50921"/>
    </source>
</evidence>
<evidence type="ECO:0000313" key="4">
    <source>
        <dbReference type="Proteomes" id="UP001597182"/>
    </source>
</evidence>
<dbReference type="InterPro" id="IPR036388">
    <property type="entry name" value="WH-like_DNA-bd_sf"/>
</dbReference>
<feature type="region of interest" description="Disordered" evidence="1">
    <location>
        <begin position="215"/>
        <end position="237"/>
    </location>
</feature>
<comment type="caution">
    <text evidence="3">The sequence shown here is derived from an EMBL/GenBank/DDBJ whole genome shotgun (WGS) entry which is preliminary data.</text>
</comment>
<reference evidence="4" key="1">
    <citation type="journal article" date="2019" name="Int. J. Syst. Evol. Microbiol.">
        <title>The Global Catalogue of Microorganisms (GCM) 10K type strain sequencing project: providing services to taxonomists for standard genome sequencing and annotation.</title>
        <authorList>
            <consortium name="The Broad Institute Genomics Platform"/>
            <consortium name="The Broad Institute Genome Sequencing Center for Infectious Disease"/>
            <person name="Wu L."/>
            <person name="Ma J."/>
        </authorList>
    </citation>
    <scope>NUCLEOTIDE SEQUENCE [LARGE SCALE GENOMIC DNA]</scope>
    <source>
        <strain evidence="4">CCUG 49018</strain>
    </source>
</reference>
<organism evidence="3 4">
    <name type="scientific">Pseudonocardia benzenivorans</name>
    <dbReference type="NCBI Taxonomy" id="228005"/>
    <lineage>
        <taxon>Bacteria</taxon>
        <taxon>Bacillati</taxon>
        <taxon>Actinomycetota</taxon>
        <taxon>Actinomycetes</taxon>
        <taxon>Pseudonocardiales</taxon>
        <taxon>Pseudonocardiaceae</taxon>
        <taxon>Pseudonocardia</taxon>
    </lineage>
</organism>
<protein>
    <submittedName>
        <fullName evidence="3">ANTAR domain-containing response regulator</fullName>
    </submittedName>
</protein>